<dbReference type="EMBL" id="PQSP01000003">
    <property type="protein sequence ID" value="RUS66914.1"/>
    <property type="molecule type" value="Genomic_DNA"/>
</dbReference>
<organism evidence="1 2">
    <name type="scientific">Saezia sanguinis</name>
    <dbReference type="NCBI Taxonomy" id="1965230"/>
    <lineage>
        <taxon>Bacteria</taxon>
        <taxon>Pseudomonadati</taxon>
        <taxon>Pseudomonadota</taxon>
        <taxon>Betaproteobacteria</taxon>
        <taxon>Burkholderiales</taxon>
        <taxon>Saeziaceae</taxon>
        <taxon>Saezia</taxon>
    </lineage>
</organism>
<evidence type="ECO:0000313" key="1">
    <source>
        <dbReference type="EMBL" id="RUS66914.1"/>
    </source>
</evidence>
<sequence>MILLNETDKLDGYFFFFCPMTKNQAMNMSLKSDKILSLHAIHNKKYSRYATLSFNLMCIKFVYFA</sequence>
<dbReference type="Proteomes" id="UP000286947">
    <property type="component" value="Unassembled WGS sequence"/>
</dbReference>
<gene>
    <name evidence="1" type="ORF">CUZ56_01709</name>
</gene>
<proteinExistence type="predicted"/>
<reference evidence="1 2" key="1">
    <citation type="submission" date="2018-01" db="EMBL/GenBank/DDBJ databases">
        <title>Saezia sanguinis gen. nov., sp. nov., in the order Burkholderiales isolated from human blood.</title>
        <authorList>
            <person name="Medina-Pascual M.J."/>
            <person name="Valdezate S."/>
            <person name="Monzon S."/>
            <person name="Cuesta I."/>
            <person name="Carrasco G."/>
            <person name="Villalon P."/>
            <person name="Saez-Nieto J.A."/>
        </authorList>
    </citation>
    <scope>NUCLEOTIDE SEQUENCE [LARGE SCALE GENOMIC DNA]</scope>
    <source>
        <strain evidence="1 2">CNM695-12</strain>
    </source>
</reference>
<keyword evidence="2" id="KW-1185">Reference proteome</keyword>
<accession>A0A433SE54</accession>
<comment type="caution">
    <text evidence="1">The sequence shown here is derived from an EMBL/GenBank/DDBJ whole genome shotgun (WGS) entry which is preliminary data.</text>
</comment>
<protein>
    <submittedName>
        <fullName evidence="1">Uncharacterized protein</fullName>
    </submittedName>
</protein>
<dbReference type="AlphaFoldDB" id="A0A433SE54"/>
<evidence type="ECO:0000313" key="2">
    <source>
        <dbReference type="Proteomes" id="UP000286947"/>
    </source>
</evidence>
<name>A0A433SE54_9BURK</name>